<gene>
    <name evidence="1" type="ORF">TPC1_30999</name>
</gene>
<accession>A0A146K1B0</accession>
<reference evidence="1" key="1">
    <citation type="submission" date="2015-07" db="EMBL/GenBank/DDBJ databases">
        <title>Adaptation to a free-living lifestyle via gene acquisitions in the diplomonad Trepomonas sp. PC1.</title>
        <authorList>
            <person name="Xu F."/>
            <person name="Jerlstrom-Hultqvist J."/>
            <person name="Kolisko M."/>
            <person name="Simpson A.G.B."/>
            <person name="Roger A.J."/>
            <person name="Svard S.G."/>
            <person name="Andersson J.O."/>
        </authorList>
    </citation>
    <scope>NUCLEOTIDE SEQUENCE</scope>
    <source>
        <strain evidence="1">PC1</strain>
    </source>
</reference>
<dbReference type="EMBL" id="GDID01007100">
    <property type="protein sequence ID" value="JAP89506.1"/>
    <property type="molecule type" value="Transcribed_RNA"/>
</dbReference>
<organism evidence="1">
    <name type="scientific">Trepomonas sp. PC1</name>
    <dbReference type="NCBI Taxonomy" id="1076344"/>
    <lineage>
        <taxon>Eukaryota</taxon>
        <taxon>Metamonada</taxon>
        <taxon>Diplomonadida</taxon>
        <taxon>Hexamitidae</taxon>
        <taxon>Hexamitinae</taxon>
        <taxon>Trepomonas</taxon>
    </lineage>
</organism>
<proteinExistence type="predicted"/>
<feature type="non-terminal residue" evidence="1">
    <location>
        <position position="1"/>
    </location>
</feature>
<evidence type="ECO:0000313" key="1">
    <source>
        <dbReference type="EMBL" id="JAP89506.1"/>
    </source>
</evidence>
<name>A0A146K1B0_9EUKA</name>
<dbReference type="AlphaFoldDB" id="A0A146K1B0"/>
<sequence>KKVLTLNTKINKVFQVNTNIFMVTDSEVLLFQSVDSFKLVLKDKQIIVYDLTNEYLVTLDNSFKHQNTNIINFATLEVKKSDLHPRQLYYKELCDKEYVIQFIHQEPKDENQVQIDEIYYQVYFNDKIYIAIQGNHCLAVNKQHKIVGKSEIDFTFNKSINGMQAGHLYKPIYIKGQIYIQINQNIFQLHNGLHIVCVIPGLTQYQCSSGYGRSFCMNDQLHVSNGTQLFVLSQNTLKEVRQEEQDICYDVQYFQFAHSVFVFHHKKSLNVLHSDYSESVLVELNSQIVQVSCCMSGYLVCHDMCYEQVYFINLLNGKHFIMQGAFQSDKMYSFIEYGQFGLKLKDSFILKHFSQENLAESNEVENKFFEDYKRSQRLIMPFDASKFVGQVGFEMHNKELLLQLRYKNHFLNNALHFQDLTNAVYYQMEVEFEYE</sequence>
<protein>
    <submittedName>
        <fullName evidence="1">Uncharacterized protein</fullName>
    </submittedName>
</protein>